<reference evidence="2 3" key="1">
    <citation type="submission" date="2015-09" db="EMBL/GenBank/DDBJ databases">
        <authorList>
            <consortium name="Pathogen Informatics"/>
        </authorList>
    </citation>
    <scope>NUCLEOTIDE SEQUENCE [LARGE SCALE GENOMIC DNA]</scope>
    <source>
        <strain evidence="2 3">2789STDY5834884</strain>
    </source>
</reference>
<dbReference type="RefSeq" id="WP_055273454.1">
    <property type="nucleotide sequence ID" value="NZ_CZAJ01000009.1"/>
</dbReference>
<feature type="transmembrane region" description="Helical" evidence="1">
    <location>
        <begin position="170"/>
        <end position="193"/>
    </location>
</feature>
<evidence type="ECO:0000313" key="3">
    <source>
        <dbReference type="Proteomes" id="UP000095602"/>
    </source>
</evidence>
<keyword evidence="1" id="KW-0472">Membrane</keyword>
<evidence type="ECO:0000256" key="1">
    <source>
        <dbReference type="SAM" id="Phobius"/>
    </source>
</evidence>
<name>A0A174IXE3_9FIRM</name>
<keyword evidence="1" id="KW-0812">Transmembrane</keyword>
<organism evidence="2 3">
    <name type="scientific">Agathobacter rectalis</name>
    <dbReference type="NCBI Taxonomy" id="39491"/>
    <lineage>
        <taxon>Bacteria</taxon>
        <taxon>Bacillati</taxon>
        <taxon>Bacillota</taxon>
        <taxon>Clostridia</taxon>
        <taxon>Lachnospirales</taxon>
        <taxon>Lachnospiraceae</taxon>
        <taxon>Agathobacter</taxon>
    </lineage>
</organism>
<dbReference type="Proteomes" id="UP000095602">
    <property type="component" value="Unassembled WGS sequence"/>
</dbReference>
<keyword evidence="1" id="KW-1133">Transmembrane helix</keyword>
<proteinExistence type="predicted"/>
<feature type="transmembrane region" description="Helical" evidence="1">
    <location>
        <begin position="199"/>
        <end position="219"/>
    </location>
</feature>
<sequence>MSEVRIVYSSLEDAVDYASKARTKIDNYITQIGKTINAPISNLNGSDSYGYAQSAANLASQKTNDLAAKKTYFVNLENSLNSVISMAKSVDSTVATNISSIAEGYIEKRKWYEAAGDWIYNTFCVDLANHFSLVRDFVDGLKWVGDKVGNVLDKVHDWFKYGDGKYVWKMTTAVVGAVAAVAGAIAAVCAIPFSGGLSIPLVIGCIGALAASIGAIITIGNSAATFYTNGKALTMSGSIFDDDDGNPGAARYYGSAGKISEMYEKFDYGDKATNEKYKKRGRVIDKTKVIADTTAFVCNIASLGNVKDYRVTTRNDNINFRYNKDKWYKGYSFTWSNIKRNILHDMGRTATTGEFKDGSFKIKLTTSDKVSKYSVFFKDKKFELGKFTFNFSRETYSIPEKLVKFFNVTKTTDNTMNFLKNVDGLYDFYTESDKNVDGSIKALKNVTGIGKNSKVFSIFDKYGTKTVKTIEDVVGLIGG</sequence>
<protein>
    <submittedName>
        <fullName evidence="2">Uncharacterized protein</fullName>
    </submittedName>
</protein>
<dbReference type="EMBL" id="CZAJ01000009">
    <property type="protein sequence ID" value="CUO92162.1"/>
    <property type="molecule type" value="Genomic_DNA"/>
</dbReference>
<dbReference type="AlphaFoldDB" id="A0A174IXE3"/>
<gene>
    <name evidence="2" type="ORF">ERS852497_01292</name>
</gene>
<accession>A0A174IXE3</accession>
<evidence type="ECO:0000313" key="2">
    <source>
        <dbReference type="EMBL" id="CUO92162.1"/>
    </source>
</evidence>